<protein>
    <submittedName>
        <fullName evidence="1">Uncharacterized protein</fullName>
    </submittedName>
</protein>
<dbReference type="InterPro" id="IPR013783">
    <property type="entry name" value="Ig-like_fold"/>
</dbReference>
<evidence type="ECO:0000313" key="1">
    <source>
        <dbReference type="EMBL" id="AKV40740.1"/>
    </source>
</evidence>
<dbReference type="Gene3D" id="2.60.40.10">
    <property type="entry name" value="Immunoglobulins"/>
    <property type="match status" value="1"/>
</dbReference>
<sequence length="571" mass="66028">MNHFFHFGDAFKHLDSNKRLQIPDEYCGIHLNFRFEDLELIGDCRCITPACYAIFQPYFYMYLNIQDGVHRLWVDGYSHWIRGSPCSWNCICPGNRTLDKYYLFTGAKDLTTKRLELQLTKFLTCYLKISFSYAWGIHTPAVYDITLPCKSECVMFTNGQRTVDNCRYARGKTWDLIIVSPFWNATLQQACQNASKGGGSCVFMHGDYLGVQLTGKSCFGYSKSTRGSALDTCAKMKLVPLDVTIQEGQNVTFHSSFKWIVGPAQQILTTAMGGEIHVNKYWSSDYNYGWQDPKFKDRTFTNDTEVRQDKQVGLRIVKLLPNDSLTYDFQVIQPTWVSSGRGYRQNPWQDFKYYPRPIALKVLPFYQRCDIFLTSTFAQLNTTCIEGSANVIAFDPHYNITMRNMLWAYTNHTGKTSIFIYDYIRHFNFTSQICIDVNNTDYCRRIRTNTASHIYPHNSSIVYNRSQTVFFNSSHFWSALVNSASRAWLMISNYTTFSSWALDITAFHPSGQHTVYTENNFTYRNITAKPEQGKKFVYAYNLTKQAAHRCFKIPVNNTFLYLANSSKNSTV</sequence>
<proteinExistence type="predicted"/>
<gene>
    <name evidence="1" type="primary">ORF93</name>
</gene>
<evidence type="ECO:0000313" key="2">
    <source>
        <dbReference type="Proteomes" id="UP000100290"/>
    </source>
</evidence>
<organism evidence="1 2">
    <name type="scientific">Testudinid alphaherpesvirus 3</name>
    <dbReference type="NCBI Taxonomy" id="2560801"/>
    <lineage>
        <taxon>Viruses</taxon>
        <taxon>Duplodnaviria</taxon>
        <taxon>Heunggongvirae</taxon>
        <taxon>Peploviricota</taxon>
        <taxon>Herviviricetes</taxon>
        <taxon>Herpesvirales</taxon>
        <taxon>Orthoherpesviridae</taxon>
        <taxon>Alphaherpesvirinae</taxon>
        <taxon>Scutavirus</taxon>
        <taxon>Scutavirus testudinidalpha3</taxon>
    </lineage>
</organism>
<dbReference type="EMBL" id="KT008627">
    <property type="protein sequence ID" value="AKV40740.1"/>
    <property type="molecule type" value="Genomic_DNA"/>
</dbReference>
<name>A0A0K1R1E9_9ALPH</name>
<accession>A0A0K1R1E9</accession>
<dbReference type="Proteomes" id="UP000100290">
    <property type="component" value="Segment"/>
</dbReference>
<reference evidence="1 2" key="1">
    <citation type="journal article" date="2015" name="PLoS ONE">
        <title>A Genomic Approach to Unravel Host-Pathogen Interaction in Chelonians: The Example of Testudinid Herpesvirus 3.</title>
        <authorList>
            <person name="Origgi F.C."/>
            <person name="Tecilla M."/>
            <person name="Pilo P."/>
            <person name="Aloisio F."/>
            <person name="Otten P."/>
            <person name="Aguilar-Bultet L."/>
            <person name="Sattler U."/>
            <person name="Roccabianca P."/>
            <person name="Romero C.H."/>
            <person name="Bloom D.C."/>
            <person name="Jacobson E.R."/>
        </authorList>
    </citation>
    <scope>NUCLEOTIDE SEQUENCE [LARGE SCALE GENOMIC DNA]</scope>
    <source>
        <strain evidence="1">US1976/98</strain>
    </source>
</reference>